<dbReference type="EMBL" id="OU900095">
    <property type="protein sequence ID" value="CAG9859623.1"/>
    <property type="molecule type" value="Genomic_DNA"/>
</dbReference>
<evidence type="ECO:0000313" key="10">
    <source>
        <dbReference type="EMBL" id="CAG9859623.1"/>
    </source>
</evidence>
<gene>
    <name evidence="10" type="ORF">PHYEVI_LOCUS5997</name>
</gene>
<keyword evidence="6" id="KW-0067">ATP-binding</keyword>
<name>A0A9N9TJ54_PHYSR</name>
<evidence type="ECO:0000313" key="11">
    <source>
        <dbReference type="Proteomes" id="UP001153712"/>
    </source>
</evidence>
<dbReference type="GO" id="GO:0000027">
    <property type="term" value="P:ribosomal large subunit assembly"/>
    <property type="evidence" value="ECO:0007669"/>
    <property type="project" value="TreeGrafter"/>
</dbReference>
<protein>
    <recommendedName>
        <fullName evidence="4">Midasin</fullName>
    </recommendedName>
</protein>
<dbReference type="PANTHER" id="PTHR48103:SF2">
    <property type="entry name" value="MIDASIN"/>
    <property type="match status" value="1"/>
</dbReference>
<evidence type="ECO:0000256" key="3">
    <source>
        <dbReference type="ARBA" id="ARBA00007188"/>
    </source>
</evidence>
<dbReference type="Pfam" id="PF17867">
    <property type="entry name" value="AAA_lid_7"/>
    <property type="match status" value="3"/>
</dbReference>
<feature type="domain" description="AAA+ ATPase" evidence="9">
    <location>
        <begin position="617"/>
        <end position="874"/>
    </location>
</feature>
<comment type="similarity">
    <text evidence="3">Belongs to the midasin family.</text>
</comment>
<evidence type="ECO:0000256" key="7">
    <source>
        <dbReference type="ARBA" id="ARBA00023186"/>
    </source>
</evidence>
<evidence type="ECO:0000256" key="8">
    <source>
        <dbReference type="ARBA" id="ARBA00023242"/>
    </source>
</evidence>
<proteinExistence type="inferred from homology"/>
<sequence length="2054" mass="231110">MIINSDLRECLLGFVNINEQLQIVAKSLEANKKLKQTKKLELLFNYIATDLFLDPLQFNDVFNHFSKHISLLLQRLLFSKRNDERSVIILKTILLGRLISKRNDLQGFALKYFSQHPSVFESLEIDESSSKKSKTEKIRHTDLQFVESCFNLLISNADFYRNKWNWSIFLKKYFDHQDKRIEWHCCHIVAILFGMSENVTKKIILNKLPEELNIQFTCIFNLKGSLDDNRDTPTVNLNPVCSKPDGDVEDLADFSGISIPIVSKSSNIKTALVEVPSTVNNLAKIALGLSLNKAVCLQGPVGSGKCKTTLVEYFAEKVGRNLGENFVKVQLGDQTDSKMLLGTYRCTDVPGEFVWQPGFSKQAVLEGNWLLLEDIDSASMDIASMLTSLLENNSLTVPGYRDSVPVTPGFQLFVTHRFVSTISGHHKKHSNSMSLLEKHLLQINIDPLTAEELKRIIVAKYPAFETTSDRLVNVFLLFNQDGFDPATMRVPRSGRQISTRDFFKWCARAIIDFDVKSQSSALKVLQDAIDVFCCSYSNQSDALELAKEIATQLGIVNHKADYFFKDYKPSMQLTPEHLVAGRAVLARNNSEFAKPVKFSYTRQSSVLLERIMCCVKLKEPVLLVGETGTGKTSCVQCLAHTIGQKLVVINMNQQSDSADLLGGFKPVDLKHVIAPIRREFELVFGDYFKVEPNRKYLSNLALCFNSQRWSDLVKLMSVSCEAAKTRLSKSLGSYEELKIEGTIDRYDKEKGFLRRWKSVGEKLKKLEVQLKHTNALAFAFIEGTLVKAVEKGHWVLLDEINLANAETLECLSGLLEGSRGSLCLLERGDKTPVKRHPNFTLFACMNPSTDVGKKDLPAGLRNRFTEFFVEELAERGDLLLLVNNYLEAMSIKRKDLESIVEFYLKVRKETVSSLSDGLGHKPHYSLRSLCRALIVASKNPCGTFKRSLYEAFCLSFLTQLDSDSYRIVGNLIASLLIGDAKAIKAVLNKPIPQPEDNQYIPFEGYWVKKGQLEPTVPEDYILTESVRRNLKDLVRVVSIGRLPVLLQGDTSVGKTSLITYLAKSSGNKCVRINNHEHTDLQEYVGCYVADSEGKLAFREGLLVEAMRKGHWIILDELNLAPSDVLEALNRVLDDNRELFIPETQETVKADPNFMLFATQNPPGVYGGRKMLSRAFRNRFVELHFNEIPHKELETILHRRCRMAPSYAKKIINVVAELQSRRRGSAAFAGKQGFITLRDLFRWGERYRLAQNTGKLYDWDQHLADEGYLVLAGKVRKFEEKREIIEVLQKNMKREVNPENLFTLSAKTSTVTRGILETIEATKANRKNIVWTYNMRQLAVLVSKALEFKEPVLLVGETGGGKTTVCELIAENNGQELVTVNCHMHTESSDFIGGLRPVRDHSSDSTKLFEWIDGPLIESMLHGHVFLADEISLADDSVLERLNSLLEPERSLLLAEKGIDMNEADDAELVVAHERFFFIGTMNPGGDYGKKELSPALRNRFTEIWCESRKNRQDLVEIVERNVTIGVSMGNQQDGSTGVGVSIVDFLEWFENTTIGKRFTISIRDILTWVNFLNACHGKMDISEAYIHGAYLTFLDSLGSGITSTESLNSLNQFKSKCLRFLSNQIARLSSSPNILNPDDMRVDVADGKFGIKPFFIETNLDGATETEFTFNAPTTLHNTLRLLRGMQLNKAILLEGSPGVGKTSLVTALAKFTGHQLYRINLSDQTDISDLFGADLPVEGAAGGRFSWRDGPLLQALRHGHWILLDELNLASQSVLEGLNACLDHRGEIFIPELGKTFRVRPGTRFFGCQNPAKQGGSRRGLPRSFLNRFIQVYVDSLSEEDLLCIIRARYRDLPASLLRKMVAFNAKLSAALDERLFGHKGAPWECNLRDLTRWCEAIVYNSRYSKGYHPEDLVELIYSDRLRSVGDRGRVREMFVEVFGREAGGTAPVVYLSNDRVRFGEVFLRRNRRGVDSNVAKQEKTALVLRRQAAVLRSLAYCVNLNWMAILVGASGAGKSGVVKTLADLAGKTLKTLPVTSAMDTTDILGGFEQVSF</sequence>
<dbReference type="Gene3D" id="3.40.50.300">
    <property type="entry name" value="P-loop containing nucleotide triphosphate hydrolases"/>
    <property type="match status" value="6"/>
</dbReference>
<feature type="domain" description="AAA+ ATPase" evidence="9">
    <location>
        <begin position="1688"/>
        <end position="1837"/>
    </location>
</feature>
<dbReference type="Proteomes" id="UP001153712">
    <property type="component" value="Chromosome 2"/>
</dbReference>
<dbReference type="FunFam" id="3.40.50.300:FF:000582">
    <property type="entry name" value="Midasin"/>
    <property type="match status" value="1"/>
</dbReference>
<evidence type="ECO:0000256" key="1">
    <source>
        <dbReference type="ARBA" id="ARBA00004604"/>
    </source>
</evidence>
<evidence type="ECO:0000256" key="6">
    <source>
        <dbReference type="ARBA" id="ARBA00022840"/>
    </source>
</evidence>
<keyword evidence="8" id="KW-0539">Nucleus</keyword>
<dbReference type="GO" id="GO:0030687">
    <property type="term" value="C:preribosome, large subunit precursor"/>
    <property type="evidence" value="ECO:0007669"/>
    <property type="project" value="TreeGrafter"/>
</dbReference>
<keyword evidence="11" id="KW-1185">Reference proteome</keyword>
<dbReference type="FunFam" id="3.40.50.300:FF:000764">
    <property type="entry name" value="Midasin"/>
    <property type="match status" value="1"/>
</dbReference>
<keyword evidence="7" id="KW-0143">Chaperone</keyword>
<dbReference type="OrthoDB" id="422220at2759"/>
<dbReference type="InterPro" id="IPR027417">
    <property type="entry name" value="P-loop_NTPase"/>
</dbReference>
<dbReference type="InterPro" id="IPR041190">
    <property type="entry name" value="Midasin_AAA_lid_5"/>
</dbReference>
<feature type="domain" description="AAA+ ATPase" evidence="9">
    <location>
        <begin position="1347"/>
        <end position="1510"/>
    </location>
</feature>
<evidence type="ECO:0000256" key="5">
    <source>
        <dbReference type="ARBA" id="ARBA00022741"/>
    </source>
</evidence>
<dbReference type="Pfam" id="PF21108">
    <property type="entry name" value="MDN1_4th"/>
    <property type="match status" value="1"/>
</dbReference>
<dbReference type="SUPFAM" id="SSF52540">
    <property type="entry name" value="P-loop containing nucleoside triphosphate hydrolases"/>
    <property type="match status" value="5"/>
</dbReference>
<keyword evidence="5" id="KW-0547">Nucleotide-binding</keyword>
<dbReference type="CDD" id="cd00009">
    <property type="entry name" value="AAA"/>
    <property type="match status" value="1"/>
</dbReference>
<feature type="domain" description="AAA+ ATPase" evidence="9">
    <location>
        <begin position="1040"/>
        <end position="1185"/>
    </location>
</feature>
<evidence type="ECO:0000259" key="9">
    <source>
        <dbReference type="SMART" id="SM00382"/>
    </source>
</evidence>
<dbReference type="GO" id="GO:0005654">
    <property type="term" value="C:nucleoplasm"/>
    <property type="evidence" value="ECO:0007669"/>
    <property type="project" value="UniProtKB-SubCell"/>
</dbReference>
<dbReference type="InterPro" id="IPR048617">
    <property type="entry name" value="MDN1_AAA_lid_4"/>
</dbReference>
<dbReference type="FunFam" id="3.40.50.300:FF:002451">
    <property type="entry name" value="Midasin"/>
    <property type="match status" value="1"/>
</dbReference>
<organism evidence="10 11">
    <name type="scientific">Phyllotreta striolata</name>
    <name type="common">Striped flea beetle</name>
    <name type="synonym">Crioceris striolata</name>
    <dbReference type="NCBI Taxonomy" id="444603"/>
    <lineage>
        <taxon>Eukaryota</taxon>
        <taxon>Metazoa</taxon>
        <taxon>Ecdysozoa</taxon>
        <taxon>Arthropoda</taxon>
        <taxon>Hexapoda</taxon>
        <taxon>Insecta</taxon>
        <taxon>Pterygota</taxon>
        <taxon>Neoptera</taxon>
        <taxon>Endopterygota</taxon>
        <taxon>Coleoptera</taxon>
        <taxon>Polyphaga</taxon>
        <taxon>Cucujiformia</taxon>
        <taxon>Chrysomeloidea</taxon>
        <taxon>Chrysomelidae</taxon>
        <taxon>Galerucinae</taxon>
        <taxon>Alticini</taxon>
        <taxon>Phyllotreta</taxon>
    </lineage>
</organism>
<dbReference type="FunFam" id="3.40.50.300:FF:000142">
    <property type="entry name" value="Midasin"/>
    <property type="match status" value="1"/>
</dbReference>
<reference evidence="10" key="1">
    <citation type="submission" date="2022-01" db="EMBL/GenBank/DDBJ databases">
        <authorList>
            <person name="King R."/>
        </authorList>
    </citation>
    <scope>NUCLEOTIDE SEQUENCE</scope>
</reference>
<dbReference type="InterPro" id="IPR040848">
    <property type="entry name" value="AAA_lid_7"/>
</dbReference>
<dbReference type="Pfam" id="PF17865">
    <property type="entry name" value="AAA_lid_5"/>
    <property type="match status" value="1"/>
</dbReference>
<dbReference type="InterPro" id="IPR003593">
    <property type="entry name" value="AAA+_ATPase"/>
</dbReference>
<dbReference type="GO" id="GO:0000055">
    <property type="term" value="P:ribosomal large subunit export from nucleus"/>
    <property type="evidence" value="ECO:0007669"/>
    <property type="project" value="TreeGrafter"/>
</dbReference>
<comment type="subcellular location">
    <subcellularLocation>
        <location evidence="1">Nucleus</location>
        <location evidence="1">Nucleolus</location>
    </subcellularLocation>
    <subcellularLocation>
        <location evidence="2">Nucleus</location>
        <location evidence="2">Nucleoplasm</location>
    </subcellularLocation>
</comment>
<dbReference type="GO" id="GO:0005730">
    <property type="term" value="C:nucleolus"/>
    <property type="evidence" value="ECO:0007669"/>
    <property type="project" value="UniProtKB-SubCell"/>
</dbReference>
<dbReference type="GO" id="GO:0005524">
    <property type="term" value="F:ATP binding"/>
    <property type="evidence" value="ECO:0007669"/>
    <property type="project" value="UniProtKB-KW"/>
</dbReference>
<dbReference type="SMART" id="SM00382">
    <property type="entry name" value="AAA"/>
    <property type="match status" value="4"/>
</dbReference>
<dbReference type="GO" id="GO:0016887">
    <property type="term" value="F:ATP hydrolysis activity"/>
    <property type="evidence" value="ECO:0007669"/>
    <property type="project" value="InterPro"/>
</dbReference>
<accession>A0A9N9TJ54</accession>
<evidence type="ECO:0000256" key="2">
    <source>
        <dbReference type="ARBA" id="ARBA00004642"/>
    </source>
</evidence>
<evidence type="ECO:0000256" key="4">
    <source>
        <dbReference type="ARBA" id="ARBA00017143"/>
    </source>
</evidence>
<dbReference type="PANTHER" id="PTHR48103">
    <property type="entry name" value="MIDASIN-RELATED"/>
    <property type="match status" value="1"/>
</dbReference>
<dbReference type="Pfam" id="PF07728">
    <property type="entry name" value="AAA_5"/>
    <property type="match status" value="6"/>
</dbReference>
<dbReference type="InterPro" id="IPR011704">
    <property type="entry name" value="ATPase_dyneun-rel_AAA"/>
</dbReference>